<feature type="transmembrane region" description="Helical" evidence="1">
    <location>
        <begin position="12"/>
        <end position="30"/>
    </location>
</feature>
<name>A0A2P6FCN5_9MOLU</name>
<gene>
    <name evidence="2" type="ORF">SMSRO_SF010240</name>
</gene>
<comment type="caution">
    <text evidence="2">The sequence shown here is derived from an EMBL/GenBank/DDBJ whole genome shotgun (WGS) entry which is preliminary data.</text>
</comment>
<proteinExistence type="predicted"/>
<protein>
    <submittedName>
        <fullName evidence="2">Uncharacterized protein</fullName>
    </submittedName>
</protein>
<dbReference type="EMBL" id="JTLV02000001">
    <property type="protein sequence ID" value="PQM31210.1"/>
    <property type="molecule type" value="Genomic_DNA"/>
</dbReference>
<dbReference type="AlphaFoldDB" id="A0A2P6FCN5"/>
<organism evidence="2 3">
    <name type="scientific">Spiroplasma poulsonii</name>
    <dbReference type="NCBI Taxonomy" id="2138"/>
    <lineage>
        <taxon>Bacteria</taxon>
        <taxon>Bacillati</taxon>
        <taxon>Mycoplasmatota</taxon>
        <taxon>Mollicutes</taxon>
        <taxon>Entomoplasmatales</taxon>
        <taxon>Spiroplasmataceae</taxon>
        <taxon>Spiroplasma</taxon>
    </lineage>
</organism>
<sequence>MLTIWAIYFRWYLNYIICNVYTALICLYYSGFGFIFVFFTFFTWNLIVTIIFFMRRCFIKYYFLYPIVVFVLIYLQYLIAIFLYSWVIFGNIKQALGVWIFWLINNTICAITSTALTTPVLIPFIKMIYYFANKYPFLFNQSFLNYLDETDYNFQFKFSKKNTDKKPV</sequence>
<feature type="transmembrane region" description="Helical" evidence="1">
    <location>
        <begin position="99"/>
        <end position="125"/>
    </location>
</feature>
<dbReference type="Proteomes" id="UP000031565">
    <property type="component" value="Unassembled WGS sequence"/>
</dbReference>
<evidence type="ECO:0000313" key="3">
    <source>
        <dbReference type="Proteomes" id="UP000031565"/>
    </source>
</evidence>
<evidence type="ECO:0000313" key="2">
    <source>
        <dbReference type="EMBL" id="PQM31210.1"/>
    </source>
</evidence>
<feature type="transmembrane region" description="Helical" evidence="1">
    <location>
        <begin position="36"/>
        <end position="54"/>
    </location>
</feature>
<feature type="transmembrane region" description="Helical" evidence="1">
    <location>
        <begin position="61"/>
        <end position="87"/>
    </location>
</feature>
<evidence type="ECO:0000256" key="1">
    <source>
        <dbReference type="SAM" id="Phobius"/>
    </source>
</evidence>
<keyword evidence="1" id="KW-0472">Membrane</keyword>
<keyword evidence="1" id="KW-0812">Transmembrane</keyword>
<accession>A0A2P6FCN5</accession>
<reference evidence="2 3" key="1">
    <citation type="journal article" date="2015" name="MBio">
        <title>Genome sequence of the Drosophila melanogaster male-killing Spiroplasma strain MSRO endosymbiont.</title>
        <authorList>
            <person name="Paredes J.C."/>
            <person name="Herren J.K."/>
            <person name="Schupfer F."/>
            <person name="Marin R."/>
            <person name="Claverol S."/>
            <person name="Kuo C.H."/>
            <person name="Lemaitre B."/>
            <person name="Beven L."/>
        </authorList>
    </citation>
    <scope>NUCLEOTIDE SEQUENCE [LARGE SCALE GENOMIC DNA]</scope>
    <source>
        <strain evidence="2 3">MSRO</strain>
    </source>
</reference>
<keyword evidence="3" id="KW-1185">Reference proteome</keyword>
<keyword evidence="1" id="KW-1133">Transmembrane helix</keyword>